<keyword evidence="1" id="KW-1133">Transmembrane helix</keyword>
<evidence type="ECO:0000313" key="6">
    <source>
        <dbReference type="Proteomes" id="UP001592582"/>
    </source>
</evidence>
<proteinExistence type="predicted"/>
<dbReference type="SUPFAM" id="SSF51261">
    <property type="entry name" value="Duplicated hybrid motif"/>
    <property type="match status" value="1"/>
</dbReference>
<dbReference type="CDD" id="cd12797">
    <property type="entry name" value="M23_peptidase"/>
    <property type="match status" value="1"/>
</dbReference>
<dbReference type="EMBL" id="JBHEZY010000008">
    <property type="protein sequence ID" value="MFC1433146.1"/>
    <property type="molecule type" value="Genomic_DNA"/>
</dbReference>
<organism evidence="3 6">
    <name type="scientific">Streptacidiphilus alkalitolerans</name>
    <dbReference type="NCBI Taxonomy" id="3342712"/>
    <lineage>
        <taxon>Bacteria</taxon>
        <taxon>Bacillati</taxon>
        <taxon>Actinomycetota</taxon>
        <taxon>Actinomycetes</taxon>
        <taxon>Kitasatosporales</taxon>
        <taxon>Streptomycetaceae</taxon>
        <taxon>Streptacidiphilus</taxon>
    </lineage>
</organism>
<gene>
    <name evidence="4" type="ORF">ACEZDB_21110</name>
    <name evidence="3" type="ORF">ACEZDG_07130</name>
</gene>
<dbReference type="PANTHER" id="PTHR21666:SF270">
    <property type="entry name" value="MUREIN HYDROLASE ACTIVATOR ENVC"/>
    <property type="match status" value="1"/>
</dbReference>
<comment type="caution">
    <text evidence="3">The sequence shown here is derived from an EMBL/GenBank/DDBJ whole genome shotgun (WGS) entry which is preliminary data.</text>
</comment>
<feature type="transmembrane region" description="Helical" evidence="1">
    <location>
        <begin position="141"/>
        <end position="164"/>
    </location>
</feature>
<evidence type="ECO:0000313" key="5">
    <source>
        <dbReference type="Proteomes" id="UP001592530"/>
    </source>
</evidence>
<evidence type="ECO:0000259" key="2">
    <source>
        <dbReference type="Pfam" id="PF01551"/>
    </source>
</evidence>
<dbReference type="EMBL" id="JBHEZX010000003">
    <property type="protein sequence ID" value="MFC1409053.1"/>
    <property type="molecule type" value="Genomic_DNA"/>
</dbReference>
<keyword evidence="1" id="KW-0812">Transmembrane</keyword>
<evidence type="ECO:0000313" key="4">
    <source>
        <dbReference type="EMBL" id="MFC1433146.1"/>
    </source>
</evidence>
<sequence length="358" mass="38466">MVETETGWYGYAAPTPAQPYYPEQDTTYYAAYPVHQDPMAQQWATMPAPEPQYYYPTQEYYSYDPYQAQTQTQTYVTEPLAAYEQEFEYLSPGLDPEPEAELAYEPEPEPLPEPAPAAVVVTGGRAAARAARGRTKRRRSAVLTIAVPSVAVLGMAGAAAATLAPGMTSHAVAANDASKPLTADDKKAQAEAAEQAKASAEQVSRDQARQALTLRTAAAKKAAAEAPRYVMPITAHVGLSALYGQAGTHWMSLHTGIDFPVSTGTQVHAVTDGTISTKWNAYYGNMLILTAPDGTQTWYCHLSAYKKRSGSVKAGDVVAYSGDTGNSTGPHMHFEVHPNGGVAIDPLPWLLSHGLDPR</sequence>
<name>A0ABV6V5T3_9ACTN</name>
<evidence type="ECO:0000313" key="3">
    <source>
        <dbReference type="EMBL" id="MFC1409053.1"/>
    </source>
</evidence>
<protein>
    <submittedName>
        <fullName evidence="3">Peptidoglycan DD-metalloendopeptidase family protein</fullName>
    </submittedName>
</protein>
<keyword evidence="6" id="KW-1185">Reference proteome</keyword>
<dbReference type="InterPro" id="IPR016047">
    <property type="entry name" value="M23ase_b-sheet_dom"/>
</dbReference>
<evidence type="ECO:0000256" key="1">
    <source>
        <dbReference type="SAM" id="Phobius"/>
    </source>
</evidence>
<dbReference type="Proteomes" id="UP001592530">
    <property type="component" value="Unassembled WGS sequence"/>
</dbReference>
<accession>A0ABV6V5T3</accession>
<keyword evidence="1" id="KW-0472">Membrane</keyword>
<dbReference type="Pfam" id="PF01551">
    <property type="entry name" value="Peptidase_M23"/>
    <property type="match status" value="1"/>
</dbReference>
<reference evidence="5 6" key="1">
    <citation type="submission" date="2024-09" db="EMBL/GenBank/DDBJ databases">
        <authorList>
            <person name="Lee S.D."/>
        </authorList>
    </citation>
    <scope>NUCLEOTIDE SEQUENCE [LARGE SCALE GENOMIC DNA]</scope>
    <source>
        <strain evidence="3 6">N1-1</strain>
        <strain evidence="4 5">N1-3</strain>
    </source>
</reference>
<feature type="domain" description="M23ase beta-sheet core" evidence="2">
    <location>
        <begin position="253"/>
        <end position="346"/>
    </location>
</feature>
<dbReference type="PANTHER" id="PTHR21666">
    <property type="entry name" value="PEPTIDASE-RELATED"/>
    <property type="match status" value="1"/>
</dbReference>
<dbReference type="InterPro" id="IPR011055">
    <property type="entry name" value="Dup_hybrid_motif"/>
</dbReference>
<dbReference type="InterPro" id="IPR050570">
    <property type="entry name" value="Cell_wall_metabolism_enzyme"/>
</dbReference>
<dbReference type="Proteomes" id="UP001592582">
    <property type="component" value="Unassembled WGS sequence"/>
</dbReference>
<dbReference type="RefSeq" id="WP_380504088.1">
    <property type="nucleotide sequence ID" value="NZ_JBHEZX010000003.1"/>
</dbReference>
<dbReference type="Gene3D" id="2.70.70.10">
    <property type="entry name" value="Glucose Permease (Domain IIA)"/>
    <property type="match status" value="1"/>
</dbReference>